<gene>
    <name evidence="1" type="ORF">BJ138DRAFT_1113400</name>
</gene>
<name>A0ACB8AD40_9AGAM</name>
<proteinExistence type="predicted"/>
<sequence length="853" mass="94082">MEQNAFASLAVLQLSTACRLLASACCPDKDLVALVSRLGGRDKLSLWKMQGGKKWEVDVGTDDRATEEIVGLAWSSSGQTIAVAHDPPRVTLHSVQDGKVERLLPITPPITLETKTIRITGIWWFSGQIDTPYDSIPDIFKRNAITTGSALSILKTLPLLDHLHEGDQKLTATDLFAFQGTQVKHISQPSTPTVISEWPSLILEPSLASITSSHQAEDNFGNSPKEHSDETRFSEDVNSVLVAIDDLGNAHCFLDGSYHLGYFESAPAFPTTALYKDPKLPIFFMHPQESLYDAMGAGIKPVSVELPLLATPKVRNLAKLSSTARELVGYTLRVIKDMRDTWFGSDTVTGAREVGPKWANSLETKLRNSFGQQEPNVVLDLTCLLLTGHSSDGLEDFFGSSEQMTERAFQKWDSSLTDSLIKLRDFSTTRLVPALQRVHIILEEIRGWSYMSHYALFQVEAEEINVCLSLAQRAIFIASWLAFQANRELGTFKHFLAFLKHEAATANPTAERTVPEYDVLEVNNYLMSGLVASDIDGWFLGPIPLFDPASLGIPGQNQMLDDILLQTQVALHDPLQTTWKANITSAQFSDMDRNLDALVQKLASTCQQIFSRASQAAARSAVTATDGGAILPQVAAGRPTSEAGDQSFVRQRIIGDKNAPDGFVQYLAIRMSSDLRSFLCLVRTPYGKYAPGVPLHVDVGLLECSAVGYHGEQSVELNVLDADFFDDEYLVIIYNVKNSEGPMFIATVNYRDLEYRELQSEGYVNAPVRKEIVTYVVQRWNEGHFPSASIPIKRCRQLIACKNGPVSLAMNGRIGRRVVCILDGSGGTMEILDMEGDEEMEGDDEAEMESFGA</sequence>
<dbReference type="Proteomes" id="UP000790377">
    <property type="component" value="Unassembled WGS sequence"/>
</dbReference>
<protein>
    <submittedName>
        <fullName evidence="1">Anaphase-promoting complex, cyclosome, subunit 4-domain-containing protein</fullName>
    </submittedName>
</protein>
<accession>A0ACB8AD40</accession>
<reference evidence="1" key="1">
    <citation type="journal article" date="2021" name="New Phytol.">
        <title>Evolutionary innovations through gain and loss of genes in the ectomycorrhizal Boletales.</title>
        <authorList>
            <person name="Wu G."/>
            <person name="Miyauchi S."/>
            <person name="Morin E."/>
            <person name="Kuo A."/>
            <person name="Drula E."/>
            <person name="Varga T."/>
            <person name="Kohler A."/>
            <person name="Feng B."/>
            <person name="Cao Y."/>
            <person name="Lipzen A."/>
            <person name="Daum C."/>
            <person name="Hundley H."/>
            <person name="Pangilinan J."/>
            <person name="Johnson J."/>
            <person name="Barry K."/>
            <person name="LaButti K."/>
            <person name="Ng V."/>
            <person name="Ahrendt S."/>
            <person name="Min B."/>
            <person name="Choi I.G."/>
            <person name="Park H."/>
            <person name="Plett J.M."/>
            <person name="Magnuson J."/>
            <person name="Spatafora J.W."/>
            <person name="Nagy L.G."/>
            <person name="Henrissat B."/>
            <person name="Grigoriev I.V."/>
            <person name="Yang Z.L."/>
            <person name="Xu J."/>
            <person name="Martin F.M."/>
        </authorList>
    </citation>
    <scope>NUCLEOTIDE SEQUENCE</scope>
    <source>
        <strain evidence="1">ATCC 28755</strain>
    </source>
</reference>
<keyword evidence="2" id="KW-1185">Reference proteome</keyword>
<organism evidence="1 2">
    <name type="scientific">Hygrophoropsis aurantiaca</name>
    <dbReference type="NCBI Taxonomy" id="72124"/>
    <lineage>
        <taxon>Eukaryota</taxon>
        <taxon>Fungi</taxon>
        <taxon>Dikarya</taxon>
        <taxon>Basidiomycota</taxon>
        <taxon>Agaricomycotina</taxon>
        <taxon>Agaricomycetes</taxon>
        <taxon>Agaricomycetidae</taxon>
        <taxon>Boletales</taxon>
        <taxon>Coniophorineae</taxon>
        <taxon>Hygrophoropsidaceae</taxon>
        <taxon>Hygrophoropsis</taxon>
    </lineage>
</organism>
<dbReference type="EMBL" id="MU267686">
    <property type="protein sequence ID" value="KAH7911187.1"/>
    <property type="molecule type" value="Genomic_DNA"/>
</dbReference>
<evidence type="ECO:0000313" key="1">
    <source>
        <dbReference type="EMBL" id="KAH7911187.1"/>
    </source>
</evidence>
<evidence type="ECO:0000313" key="2">
    <source>
        <dbReference type="Proteomes" id="UP000790377"/>
    </source>
</evidence>
<comment type="caution">
    <text evidence="1">The sequence shown here is derived from an EMBL/GenBank/DDBJ whole genome shotgun (WGS) entry which is preliminary data.</text>
</comment>